<accession>A0A8T4KTJ5</accession>
<evidence type="ECO:0000313" key="3">
    <source>
        <dbReference type="Proteomes" id="UP000680185"/>
    </source>
</evidence>
<reference evidence="2" key="2">
    <citation type="submission" date="2021-05" db="EMBL/GenBank/DDBJ databases">
        <title>Protein family content uncovers lineage relationships and bacterial pathway maintenance mechanisms in DPANN archaea.</title>
        <authorList>
            <person name="Castelle C.J."/>
            <person name="Meheust R."/>
            <person name="Jaffe A.L."/>
            <person name="Seitz K."/>
            <person name="Gong X."/>
            <person name="Baker B.J."/>
            <person name="Banfield J.F."/>
        </authorList>
    </citation>
    <scope>NUCLEOTIDE SEQUENCE</scope>
    <source>
        <strain evidence="2">RIFCSPLOWO2_01_FULL_43_13</strain>
    </source>
</reference>
<dbReference type="EMBL" id="JAGVWB010000023">
    <property type="protein sequence ID" value="MBS3058418.1"/>
    <property type="molecule type" value="Genomic_DNA"/>
</dbReference>
<keyword evidence="2" id="KW-0808">Transferase</keyword>
<feature type="domain" description="Methyltransferase" evidence="1">
    <location>
        <begin position="51"/>
        <end position="149"/>
    </location>
</feature>
<dbReference type="Gene3D" id="3.40.50.150">
    <property type="entry name" value="Vaccinia Virus protein VP39"/>
    <property type="match status" value="1"/>
</dbReference>
<dbReference type="InterPro" id="IPR029063">
    <property type="entry name" value="SAM-dependent_MTases_sf"/>
</dbReference>
<sequence length="239" mass="27765">MKSRIKQRFSGTIGQEYTFFENAFPHVWPLQKTIAKEIAKAIPKNAKEFRILELGCGPGPTTIELLKADKRIRITAIDNEPTMIKQAKKFLQNYENRVKLVLVDALEFLKKSKNESFNAVATGWMLHNFPQKARQEAHKEIFRVIKKNGAFVNGDKIAEENKENHKAALEWSLKRFRSEAKKFGKPELGEEWVKHMIRDEKPDLIMREAKTKKQLVNLGFSKVQIVWRQHLEAVITARK</sequence>
<organism evidence="2 3">
    <name type="scientific">Candidatus Iainarchaeum sp</name>
    <dbReference type="NCBI Taxonomy" id="3101447"/>
    <lineage>
        <taxon>Archaea</taxon>
        <taxon>Candidatus Iainarchaeota</taxon>
        <taxon>Candidatus Iainarchaeia</taxon>
        <taxon>Candidatus Iainarchaeales</taxon>
        <taxon>Candidatus Iainarchaeaceae</taxon>
        <taxon>Candidatus Iainarchaeum</taxon>
    </lineage>
</organism>
<dbReference type="CDD" id="cd02440">
    <property type="entry name" value="AdoMet_MTases"/>
    <property type="match status" value="1"/>
</dbReference>
<dbReference type="Proteomes" id="UP000680185">
    <property type="component" value="Unassembled WGS sequence"/>
</dbReference>
<dbReference type="PANTHER" id="PTHR43591">
    <property type="entry name" value="METHYLTRANSFERASE"/>
    <property type="match status" value="1"/>
</dbReference>
<name>A0A8T4KTJ5_9ARCH</name>
<evidence type="ECO:0000313" key="2">
    <source>
        <dbReference type="EMBL" id="MBS3058418.1"/>
    </source>
</evidence>
<dbReference type="SUPFAM" id="SSF53335">
    <property type="entry name" value="S-adenosyl-L-methionine-dependent methyltransferases"/>
    <property type="match status" value="1"/>
</dbReference>
<dbReference type="GO" id="GO:0008168">
    <property type="term" value="F:methyltransferase activity"/>
    <property type="evidence" value="ECO:0007669"/>
    <property type="project" value="UniProtKB-KW"/>
</dbReference>
<dbReference type="InterPro" id="IPR041698">
    <property type="entry name" value="Methyltransf_25"/>
</dbReference>
<protein>
    <submittedName>
        <fullName evidence="2">Class I SAM-dependent methyltransferase</fullName>
    </submittedName>
</protein>
<keyword evidence="2" id="KW-0489">Methyltransferase</keyword>
<evidence type="ECO:0000259" key="1">
    <source>
        <dbReference type="Pfam" id="PF13649"/>
    </source>
</evidence>
<dbReference type="PANTHER" id="PTHR43591:SF24">
    <property type="entry name" value="2-METHOXY-6-POLYPRENYL-1,4-BENZOQUINOL METHYLASE, MITOCHONDRIAL"/>
    <property type="match status" value="1"/>
</dbReference>
<dbReference type="Pfam" id="PF13649">
    <property type="entry name" value="Methyltransf_25"/>
    <property type="match status" value="1"/>
</dbReference>
<dbReference type="GO" id="GO:0032259">
    <property type="term" value="P:methylation"/>
    <property type="evidence" value="ECO:0007669"/>
    <property type="project" value="UniProtKB-KW"/>
</dbReference>
<gene>
    <name evidence="2" type="ORF">J4478_03365</name>
</gene>
<reference evidence="2" key="1">
    <citation type="submission" date="2021-03" db="EMBL/GenBank/DDBJ databases">
        <authorList>
            <person name="Jaffe A."/>
        </authorList>
    </citation>
    <scope>NUCLEOTIDE SEQUENCE</scope>
    <source>
        <strain evidence="2">RIFCSPLOWO2_01_FULL_43_13</strain>
    </source>
</reference>
<proteinExistence type="predicted"/>
<dbReference type="AlphaFoldDB" id="A0A8T4KTJ5"/>
<comment type="caution">
    <text evidence="2">The sequence shown here is derived from an EMBL/GenBank/DDBJ whole genome shotgun (WGS) entry which is preliminary data.</text>
</comment>